<evidence type="ECO:0000256" key="1">
    <source>
        <dbReference type="SAM" id="MobiDB-lite"/>
    </source>
</evidence>
<evidence type="ECO:0000313" key="2">
    <source>
        <dbReference type="EMBL" id="GAU16672.1"/>
    </source>
</evidence>
<dbReference type="PANTHER" id="PTHR35280:SF1">
    <property type="entry name" value="F17L21.9"/>
    <property type="match status" value="1"/>
</dbReference>
<gene>
    <name evidence="2" type="ORF">TSUD_326220</name>
</gene>
<protein>
    <submittedName>
        <fullName evidence="2">Uncharacterized protein</fullName>
    </submittedName>
</protein>
<dbReference type="EMBL" id="DF973162">
    <property type="protein sequence ID" value="GAU16672.1"/>
    <property type="molecule type" value="Genomic_DNA"/>
</dbReference>
<proteinExistence type="predicted"/>
<evidence type="ECO:0000313" key="3">
    <source>
        <dbReference type="Proteomes" id="UP000242715"/>
    </source>
</evidence>
<name>A0A2Z6M4C0_TRISU</name>
<feature type="region of interest" description="Disordered" evidence="1">
    <location>
        <begin position="65"/>
        <end position="97"/>
    </location>
</feature>
<feature type="region of interest" description="Disordered" evidence="1">
    <location>
        <begin position="166"/>
        <end position="205"/>
    </location>
</feature>
<keyword evidence="3" id="KW-1185">Reference proteome</keyword>
<dbReference type="AlphaFoldDB" id="A0A2Z6M4C0"/>
<dbReference type="OrthoDB" id="782808at2759"/>
<dbReference type="Proteomes" id="UP000242715">
    <property type="component" value="Unassembled WGS sequence"/>
</dbReference>
<reference evidence="3" key="1">
    <citation type="journal article" date="2017" name="Front. Plant Sci.">
        <title>Climate Clever Clovers: New Paradigm to Reduce the Environmental Footprint of Ruminants by Breeding Low Methanogenic Forages Utilizing Haplotype Variation.</title>
        <authorList>
            <person name="Kaur P."/>
            <person name="Appels R."/>
            <person name="Bayer P.E."/>
            <person name="Keeble-Gagnere G."/>
            <person name="Wang J."/>
            <person name="Hirakawa H."/>
            <person name="Shirasawa K."/>
            <person name="Vercoe P."/>
            <person name="Stefanova K."/>
            <person name="Durmic Z."/>
            <person name="Nichols P."/>
            <person name="Revell C."/>
            <person name="Isobe S.N."/>
            <person name="Edwards D."/>
            <person name="Erskine W."/>
        </authorList>
    </citation>
    <scope>NUCLEOTIDE SEQUENCE [LARGE SCALE GENOMIC DNA]</scope>
    <source>
        <strain evidence="3">cv. Daliak</strain>
    </source>
</reference>
<dbReference type="PANTHER" id="PTHR35280">
    <property type="entry name" value="F17L21.9"/>
    <property type="match status" value="1"/>
</dbReference>
<accession>A0A2Z6M4C0</accession>
<sequence>MEQDRRLQLIDLAIQKHIHDKSDNNSNHHHNLKDYETEYQLVLSQLLAVSELELSKRDEIVNQYKESNPSESVAAVNEEKESETVDDGGSKGSENNDDEIIKEVKKVKKQNFVTHCLLSAMIFLTVAWQLSEVSLVWKVKEGINHPFRSIGNMVKDTVKEVKEKVSDFNGKDDDDNKENNESTSLTTSIKIPDITNMDVPSKGME</sequence>
<organism evidence="2 3">
    <name type="scientific">Trifolium subterraneum</name>
    <name type="common">Subterranean clover</name>
    <dbReference type="NCBI Taxonomy" id="3900"/>
    <lineage>
        <taxon>Eukaryota</taxon>
        <taxon>Viridiplantae</taxon>
        <taxon>Streptophyta</taxon>
        <taxon>Embryophyta</taxon>
        <taxon>Tracheophyta</taxon>
        <taxon>Spermatophyta</taxon>
        <taxon>Magnoliopsida</taxon>
        <taxon>eudicotyledons</taxon>
        <taxon>Gunneridae</taxon>
        <taxon>Pentapetalae</taxon>
        <taxon>rosids</taxon>
        <taxon>fabids</taxon>
        <taxon>Fabales</taxon>
        <taxon>Fabaceae</taxon>
        <taxon>Papilionoideae</taxon>
        <taxon>50 kb inversion clade</taxon>
        <taxon>NPAAA clade</taxon>
        <taxon>Hologalegina</taxon>
        <taxon>IRL clade</taxon>
        <taxon>Trifolieae</taxon>
        <taxon>Trifolium</taxon>
    </lineage>
</organism>